<dbReference type="GO" id="GO:0016790">
    <property type="term" value="F:thiolester hydrolase activity"/>
    <property type="evidence" value="ECO:0007669"/>
    <property type="project" value="UniProtKB-ARBA"/>
</dbReference>
<dbReference type="AlphaFoldDB" id="S9S641"/>
<dbReference type="Proteomes" id="UP000015347">
    <property type="component" value="Unassembled WGS sequence"/>
</dbReference>
<dbReference type="OrthoDB" id="7865835at2"/>
<dbReference type="STRING" id="1123237.Salmuc_04922"/>
<dbReference type="eggNOG" id="ENOG50345FD">
    <property type="taxonomic scope" value="Bacteria"/>
</dbReference>
<gene>
    <name evidence="2" type="ORF">Salmuc_04922</name>
</gene>
<dbReference type="HOGENOM" id="CLU_1795126_0_0_5"/>
<dbReference type="SUPFAM" id="SSF54637">
    <property type="entry name" value="Thioesterase/thiol ester dehydrase-isomerase"/>
    <property type="match status" value="1"/>
</dbReference>
<dbReference type="InterPro" id="IPR029069">
    <property type="entry name" value="HotDog_dom_sf"/>
</dbReference>
<name>S9S641_9RHOB</name>
<accession>S9S641</accession>
<dbReference type="EMBL" id="APVH01000008">
    <property type="protein sequence ID" value="EPX85650.1"/>
    <property type="molecule type" value="Genomic_DNA"/>
</dbReference>
<sequence>MTTEPHAPAHLEPGQSITFRKTMSVAEQGFFTGISGNLGGLYVDRAQARAQGLSDMAVFELAAGALFTTALSRLAGPTMRIEAISFRFARAITLGETFEATATVGRTNGSLTCLLTGRICDEQVAEGEARLVPVRAGTDEAADV</sequence>
<proteinExistence type="predicted"/>
<dbReference type="InterPro" id="IPR006683">
    <property type="entry name" value="Thioestr_dom"/>
</dbReference>
<protein>
    <recommendedName>
        <fullName evidence="1">Thioesterase domain-containing protein</fullName>
    </recommendedName>
</protein>
<evidence type="ECO:0000259" key="1">
    <source>
        <dbReference type="Pfam" id="PF03061"/>
    </source>
</evidence>
<comment type="caution">
    <text evidence="2">The sequence shown here is derived from an EMBL/GenBank/DDBJ whole genome shotgun (WGS) entry which is preliminary data.</text>
</comment>
<dbReference type="Gene3D" id="3.10.129.10">
    <property type="entry name" value="Hotdog Thioesterase"/>
    <property type="match status" value="1"/>
</dbReference>
<dbReference type="Pfam" id="PF03061">
    <property type="entry name" value="4HBT"/>
    <property type="match status" value="1"/>
</dbReference>
<feature type="domain" description="Thioesterase" evidence="1">
    <location>
        <begin position="56"/>
        <end position="113"/>
    </location>
</feature>
<dbReference type="RefSeq" id="WP_020039580.1">
    <property type="nucleotide sequence ID" value="NZ_KE557273.1"/>
</dbReference>
<evidence type="ECO:0000313" key="3">
    <source>
        <dbReference type="Proteomes" id="UP000015347"/>
    </source>
</evidence>
<organism evidence="2 3">
    <name type="scientific">Salipiger mucosus DSM 16094</name>
    <dbReference type="NCBI Taxonomy" id="1123237"/>
    <lineage>
        <taxon>Bacteria</taxon>
        <taxon>Pseudomonadati</taxon>
        <taxon>Pseudomonadota</taxon>
        <taxon>Alphaproteobacteria</taxon>
        <taxon>Rhodobacterales</taxon>
        <taxon>Roseobacteraceae</taxon>
        <taxon>Salipiger</taxon>
    </lineage>
</organism>
<keyword evidence="3" id="KW-1185">Reference proteome</keyword>
<reference evidence="3" key="1">
    <citation type="journal article" date="2014" name="Stand. Genomic Sci.">
        <title>Genome sequence of the exopolysaccharide-producing Salipiger mucosus type strain (DSM 16094(T)), a moderately halophilic member of the Roseobacter clade.</title>
        <authorList>
            <person name="Riedel T."/>
            <person name="Spring S."/>
            <person name="Fiebig A."/>
            <person name="Petersen J."/>
            <person name="Kyrpides N.C."/>
            <person name="Goker M."/>
            <person name="Klenk H.P."/>
        </authorList>
    </citation>
    <scope>NUCLEOTIDE SEQUENCE [LARGE SCALE GENOMIC DNA]</scope>
    <source>
        <strain evidence="3">DSM 16094</strain>
    </source>
</reference>
<evidence type="ECO:0000313" key="2">
    <source>
        <dbReference type="EMBL" id="EPX85650.1"/>
    </source>
</evidence>